<dbReference type="PANTHER" id="PTHR40034:SF1">
    <property type="entry name" value="BSL5891 PROTEIN"/>
    <property type="match status" value="1"/>
</dbReference>
<evidence type="ECO:0000256" key="1">
    <source>
        <dbReference type="SAM" id="Phobius"/>
    </source>
</evidence>
<keyword evidence="1" id="KW-0812">Transmembrane</keyword>
<dbReference type="STRING" id="1499688.BN000_01795"/>
<dbReference type="AlphaFoldDB" id="A0A0U1NVN2"/>
<dbReference type="RefSeq" id="WP_090633472.1">
    <property type="nucleotide sequence ID" value="NZ_CVRB01000002.1"/>
</dbReference>
<accession>A0A0U1NVN2</accession>
<dbReference type="EMBL" id="CVRB01000002">
    <property type="protein sequence ID" value="CRK81878.1"/>
    <property type="molecule type" value="Genomic_DNA"/>
</dbReference>
<dbReference type="Proteomes" id="UP000199087">
    <property type="component" value="Unassembled WGS sequence"/>
</dbReference>
<dbReference type="InterPro" id="IPR021741">
    <property type="entry name" value="DUF3311"/>
</dbReference>
<protein>
    <recommendedName>
        <fullName evidence="4">DUF3311 domain-containing protein</fullName>
    </recommendedName>
</protein>
<sequence>MKFICILAIIPFIGFLGGIPFVNKVNPYVLGMPFFLFWIVLWVVITSGIMAIIFKLDPRNRGGNVS</sequence>
<keyword evidence="1" id="KW-0472">Membrane</keyword>
<name>A0A0U1NVN2_9BACI</name>
<dbReference type="OrthoDB" id="3628949at2"/>
<dbReference type="Pfam" id="PF11755">
    <property type="entry name" value="DUF3311"/>
    <property type="match status" value="1"/>
</dbReference>
<proteinExistence type="predicted"/>
<evidence type="ECO:0000313" key="2">
    <source>
        <dbReference type="EMBL" id="CRK81878.1"/>
    </source>
</evidence>
<feature type="transmembrane region" description="Helical" evidence="1">
    <location>
        <begin position="34"/>
        <end position="54"/>
    </location>
</feature>
<keyword evidence="1" id="KW-1133">Transmembrane helix</keyword>
<organism evidence="2 3">
    <name type="scientific">Neobacillus massiliamazoniensis</name>
    <dbReference type="NCBI Taxonomy" id="1499688"/>
    <lineage>
        <taxon>Bacteria</taxon>
        <taxon>Bacillati</taxon>
        <taxon>Bacillota</taxon>
        <taxon>Bacilli</taxon>
        <taxon>Bacillales</taxon>
        <taxon>Bacillaceae</taxon>
        <taxon>Neobacillus</taxon>
    </lineage>
</organism>
<evidence type="ECO:0008006" key="4">
    <source>
        <dbReference type="Google" id="ProtNLM"/>
    </source>
</evidence>
<evidence type="ECO:0000313" key="3">
    <source>
        <dbReference type="Proteomes" id="UP000199087"/>
    </source>
</evidence>
<keyword evidence="3" id="KW-1185">Reference proteome</keyword>
<reference evidence="3" key="1">
    <citation type="submission" date="2015-05" db="EMBL/GenBank/DDBJ databases">
        <authorList>
            <person name="Urmite Genomes"/>
        </authorList>
    </citation>
    <scope>NUCLEOTIDE SEQUENCE [LARGE SCALE GENOMIC DNA]</scope>
    <source>
        <strain evidence="3">LF1</strain>
    </source>
</reference>
<dbReference type="PANTHER" id="PTHR40034">
    <property type="entry name" value="BSL5891 PROTEIN"/>
    <property type="match status" value="1"/>
</dbReference>
<gene>
    <name evidence="2" type="ORF">BN000_01795</name>
</gene>